<dbReference type="STRING" id="1314781.A0A165BCR6"/>
<sequence>MLNHIKSFLSYGAVKSAPRGEYPESPARLFHLRQLLPHLAGRLSSRQMYHFAVADRQLDPLCIETWPDVSEFPPECLFDTGLTFPNGSVAQLYTSTCDGVVDAHFRWMRENGLDGVFVQRFFPYPVNNPDFTALLQTIRTKAEKYGRVFAVEYDLNGGENVGDLLTTQLRDDWINLTSITTSPQYLHHNGKPVVEFWGPGVVSGVSGAQVENLIGTFQQQFGAYVILGVEWNWRDMVDAGSEFTNSFMMTDALMPWPVGAFSFDSYPDHHRTVVLPDIELTNQWGVDYAPAILPGSSDAKDGHPNDTPRFQGQFYTEQTNLLVQDKPLFLFSAMWDEFDEGTNAVAFLPKAELPTARYQFTALDQEGPVGSNTNFYLTLGTNVTRQMRAVWGLPAP</sequence>
<reference evidence="1 2" key="1">
    <citation type="journal article" date="2016" name="Mol. Biol. Evol.">
        <title>Comparative Genomics of Early-Diverging Mushroom-Forming Fungi Provides Insights into the Origins of Lignocellulose Decay Capabilities.</title>
        <authorList>
            <person name="Nagy L.G."/>
            <person name="Riley R."/>
            <person name="Tritt A."/>
            <person name="Adam C."/>
            <person name="Daum C."/>
            <person name="Floudas D."/>
            <person name="Sun H."/>
            <person name="Yadav J.S."/>
            <person name="Pangilinan J."/>
            <person name="Larsson K.H."/>
            <person name="Matsuura K."/>
            <person name="Barry K."/>
            <person name="Labutti K."/>
            <person name="Kuo R."/>
            <person name="Ohm R.A."/>
            <person name="Bhattacharya S.S."/>
            <person name="Shirouzu T."/>
            <person name="Yoshinaga Y."/>
            <person name="Martin F.M."/>
            <person name="Grigoriev I.V."/>
            <person name="Hibbett D.S."/>
        </authorList>
    </citation>
    <scope>NUCLEOTIDE SEQUENCE [LARGE SCALE GENOMIC DNA]</scope>
    <source>
        <strain evidence="1 2">HHB12029</strain>
    </source>
</reference>
<dbReference type="Gene3D" id="3.20.20.80">
    <property type="entry name" value="Glycosidases"/>
    <property type="match status" value="1"/>
</dbReference>
<dbReference type="OrthoDB" id="2589715at2759"/>
<dbReference type="Proteomes" id="UP000077266">
    <property type="component" value="Unassembled WGS sequence"/>
</dbReference>
<dbReference type="InParanoid" id="A0A165BCR6"/>
<gene>
    <name evidence="1" type="ORF">EXIGLDRAFT_705543</name>
</gene>
<organism evidence="1 2">
    <name type="scientific">Exidia glandulosa HHB12029</name>
    <dbReference type="NCBI Taxonomy" id="1314781"/>
    <lineage>
        <taxon>Eukaryota</taxon>
        <taxon>Fungi</taxon>
        <taxon>Dikarya</taxon>
        <taxon>Basidiomycota</taxon>
        <taxon>Agaricomycotina</taxon>
        <taxon>Agaricomycetes</taxon>
        <taxon>Auriculariales</taxon>
        <taxon>Exidiaceae</taxon>
        <taxon>Exidia</taxon>
    </lineage>
</organism>
<accession>A0A165BCR6</accession>
<evidence type="ECO:0000313" key="2">
    <source>
        <dbReference type="Proteomes" id="UP000077266"/>
    </source>
</evidence>
<proteinExistence type="predicted"/>
<evidence type="ECO:0008006" key="3">
    <source>
        <dbReference type="Google" id="ProtNLM"/>
    </source>
</evidence>
<name>A0A165BCR6_EXIGL</name>
<dbReference type="EMBL" id="KV426495">
    <property type="protein sequence ID" value="KZV80336.1"/>
    <property type="molecule type" value="Genomic_DNA"/>
</dbReference>
<evidence type="ECO:0000313" key="1">
    <source>
        <dbReference type="EMBL" id="KZV80336.1"/>
    </source>
</evidence>
<keyword evidence="2" id="KW-1185">Reference proteome</keyword>
<protein>
    <recommendedName>
        <fullName evidence="3">Glycoside hydrolase</fullName>
    </recommendedName>
</protein>
<dbReference type="AlphaFoldDB" id="A0A165BCR6"/>